<reference evidence="4 5" key="1">
    <citation type="submission" date="2018-07" db="EMBL/GenBank/DDBJ databases">
        <title>Genomic Encyclopedia of Type Strains, Phase III (KMG-III): the genomes of soil and plant-associated and newly described type strains.</title>
        <authorList>
            <person name="Whitman W."/>
        </authorList>
    </citation>
    <scope>NUCLEOTIDE SEQUENCE [LARGE SCALE GENOMIC DNA]</scope>
    <source>
        <strain evidence="4 5">CECT 8575</strain>
    </source>
</reference>
<accession>A0A368VU80</accession>
<dbReference type="InterPro" id="IPR036812">
    <property type="entry name" value="NAD(P)_OxRdtase_dom_sf"/>
</dbReference>
<dbReference type="PANTHER" id="PTHR43364">
    <property type="entry name" value="NADH-SPECIFIC METHYLGLYOXAL REDUCTASE-RELATED"/>
    <property type="match status" value="1"/>
</dbReference>
<name>A0A368VU80_9ACTN</name>
<dbReference type="AlphaFoldDB" id="A0A368VU80"/>
<feature type="domain" description="NADP-dependent oxidoreductase" evidence="3">
    <location>
        <begin position="2"/>
        <end position="68"/>
    </location>
</feature>
<dbReference type="GO" id="GO:0016491">
    <property type="term" value="F:oxidoreductase activity"/>
    <property type="evidence" value="ECO:0007669"/>
    <property type="project" value="UniProtKB-KW"/>
</dbReference>
<dbReference type="EMBL" id="QPJC01000003">
    <property type="protein sequence ID" value="RCW45305.1"/>
    <property type="molecule type" value="Genomic_DNA"/>
</dbReference>
<dbReference type="PANTHER" id="PTHR43364:SF4">
    <property type="entry name" value="NAD(P)-LINKED OXIDOREDUCTASE SUPERFAMILY PROTEIN"/>
    <property type="match status" value="1"/>
</dbReference>
<dbReference type="Pfam" id="PF00248">
    <property type="entry name" value="Aldo_ket_red"/>
    <property type="match status" value="1"/>
</dbReference>
<keyword evidence="5" id="KW-1185">Reference proteome</keyword>
<evidence type="ECO:0000256" key="1">
    <source>
        <dbReference type="ARBA" id="ARBA00023002"/>
    </source>
</evidence>
<dbReference type="InterPro" id="IPR050523">
    <property type="entry name" value="AKR_Detox_Biosynth"/>
</dbReference>
<protein>
    <submittedName>
        <fullName evidence="4">Aldo/keto reductase family protein</fullName>
    </submittedName>
</protein>
<comment type="caution">
    <text evidence="4">The sequence shown here is derived from an EMBL/GenBank/DDBJ whole genome shotgun (WGS) entry which is preliminary data.</text>
</comment>
<dbReference type="Gene3D" id="3.20.20.100">
    <property type="entry name" value="NADP-dependent oxidoreductase domain"/>
    <property type="match status" value="1"/>
</dbReference>
<gene>
    <name evidence="4" type="ORF">DFQ14_103274</name>
</gene>
<dbReference type="GO" id="GO:0005829">
    <property type="term" value="C:cytosol"/>
    <property type="evidence" value="ECO:0007669"/>
    <property type="project" value="TreeGrafter"/>
</dbReference>
<organism evidence="4 5">
    <name type="scientific">Halopolyspora algeriensis</name>
    <dbReference type="NCBI Taxonomy" id="1500506"/>
    <lineage>
        <taxon>Bacteria</taxon>
        <taxon>Bacillati</taxon>
        <taxon>Actinomycetota</taxon>
        <taxon>Actinomycetes</taxon>
        <taxon>Actinomycetes incertae sedis</taxon>
        <taxon>Halopolyspora</taxon>
    </lineage>
</organism>
<dbReference type="Proteomes" id="UP000253495">
    <property type="component" value="Unassembled WGS sequence"/>
</dbReference>
<keyword evidence="1" id="KW-0560">Oxidoreductase</keyword>
<evidence type="ECO:0000259" key="3">
    <source>
        <dbReference type="Pfam" id="PF00248"/>
    </source>
</evidence>
<dbReference type="SUPFAM" id="SSF51430">
    <property type="entry name" value="NAD(P)-linked oxidoreductase"/>
    <property type="match status" value="1"/>
</dbReference>
<dbReference type="InterPro" id="IPR023210">
    <property type="entry name" value="NADP_OxRdtase_dom"/>
</dbReference>
<evidence type="ECO:0000256" key="2">
    <source>
        <dbReference type="SAM" id="MobiDB-lite"/>
    </source>
</evidence>
<evidence type="ECO:0000313" key="5">
    <source>
        <dbReference type="Proteomes" id="UP000253495"/>
    </source>
</evidence>
<sequence>MDAVESLVELADNAGLTLIDLALAFVLEHPAVTSAIIGPRTMEPLESQLGATEVELDESTLDRIDEIVPPGTTLNPADAGWRSPALAAKQRRSR</sequence>
<evidence type="ECO:0000313" key="4">
    <source>
        <dbReference type="EMBL" id="RCW45305.1"/>
    </source>
</evidence>
<proteinExistence type="predicted"/>
<feature type="region of interest" description="Disordered" evidence="2">
    <location>
        <begin position="67"/>
        <end position="94"/>
    </location>
</feature>